<name>A0A177YDR2_9NOCA</name>
<dbReference type="AlphaFoldDB" id="A0A177YDR2"/>
<reference evidence="1 2" key="1">
    <citation type="submission" date="2016-03" db="EMBL/GenBank/DDBJ databases">
        <title>Genome sequence of Rhodococcus kyotonensis KB10.</title>
        <authorList>
            <person name="Jeong H."/>
            <person name="Hong C.E."/>
            <person name="Jo S.H."/>
            <person name="Park J.M."/>
        </authorList>
    </citation>
    <scope>NUCLEOTIDE SEQUENCE [LARGE SCALE GENOMIC DNA]</scope>
    <source>
        <strain evidence="1 2">KB10</strain>
    </source>
</reference>
<dbReference type="SUPFAM" id="SSF53649">
    <property type="entry name" value="Alkaline phosphatase-like"/>
    <property type="match status" value="1"/>
</dbReference>
<comment type="caution">
    <text evidence="1">The sequence shown here is derived from an EMBL/GenBank/DDBJ whole genome shotgun (WGS) entry which is preliminary data.</text>
</comment>
<evidence type="ECO:0000313" key="1">
    <source>
        <dbReference type="EMBL" id="OAK53645.1"/>
    </source>
</evidence>
<dbReference type="GO" id="GO:0016787">
    <property type="term" value="F:hydrolase activity"/>
    <property type="evidence" value="ECO:0007669"/>
    <property type="project" value="UniProtKB-ARBA"/>
</dbReference>
<dbReference type="EMBL" id="LVHI01000017">
    <property type="protein sequence ID" value="OAK53645.1"/>
    <property type="molecule type" value="Genomic_DNA"/>
</dbReference>
<evidence type="ECO:0000313" key="2">
    <source>
        <dbReference type="Proteomes" id="UP000077519"/>
    </source>
</evidence>
<gene>
    <name evidence="1" type="ORF">A3K89_23090</name>
</gene>
<dbReference type="Proteomes" id="UP000077519">
    <property type="component" value="Unassembled WGS sequence"/>
</dbReference>
<sequence length="383" mass="40093">MLLQPRYGSASLADVVPSILAHLGVPDTTDRIGFELEGARRICLLVVDGLGAEQLAAHPDDAPFLTSHTSNSITAGFPSTTATSLSSLGTGLPPGEHGIVGYLVSPPGHKGLMNSLKWALQGSSSSDELSPDLVPETFQPTRTSFEHGVASGVGIFHVGPALQNGSGLTRASLRGASFRTSITSGDLVGNVADVLSSPGPTLAYTYFGDLDLVGHVRGPSSDAWRAELRQVDRLAQSLAETVPTDGALVVVSDHGMVEVGDRVDYDASPALRAGVGQLGGEARMRYVYTRKGATSEVYDAWKAELGRSFTVVTKDEAVDNGWFGPAVSRAAYGRIGDLLALAHDRSALVRTDAESIAARLRGHHGSLTSAELLVPALVVRPSH</sequence>
<dbReference type="InterPro" id="IPR002591">
    <property type="entry name" value="Phosphodiest/P_Trfase"/>
</dbReference>
<organism evidence="1 2">
    <name type="scientific">Rhodococcoides kyotonense</name>
    <dbReference type="NCBI Taxonomy" id="398843"/>
    <lineage>
        <taxon>Bacteria</taxon>
        <taxon>Bacillati</taxon>
        <taxon>Actinomycetota</taxon>
        <taxon>Actinomycetes</taxon>
        <taxon>Mycobacteriales</taxon>
        <taxon>Nocardiaceae</taxon>
        <taxon>Rhodococcoides</taxon>
    </lineage>
</organism>
<keyword evidence="2" id="KW-1185">Reference proteome</keyword>
<dbReference type="PANTHER" id="PTHR10151">
    <property type="entry name" value="ECTONUCLEOTIDE PYROPHOSPHATASE/PHOSPHODIESTERASE"/>
    <property type="match status" value="1"/>
</dbReference>
<dbReference type="InterPro" id="IPR017850">
    <property type="entry name" value="Alkaline_phosphatase_core_sf"/>
</dbReference>
<dbReference type="Gene3D" id="3.40.720.10">
    <property type="entry name" value="Alkaline Phosphatase, subunit A"/>
    <property type="match status" value="1"/>
</dbReference>
<dbReference type="PANTHER" id="PTHR10151:SF120">
    <property type="entry name" value="BIS(5'-ADENOSYL)-TRIPHOSPHATASE"/>
    <property type="match status" value="1"/>
</dbReference>
<dbReference type="Pfam" id="PF01663">
    <property type="entry name" value="Phosphodiest"/>
    <property type="match status" value="1"/>
</dbReference>
<protein>
    <submittedName>
        <fullName evidence="1">Phosphodiesterase</fullName>
    </submittedName>
</protein>
<proteinExistence type="predicted"/>
<accession>A0A177YDR2</accession>
<dbReference type="RefSeq" id="WP_068427196.1">
    <property type="nucleotide sequence ID" value="NZ_LVHI01000017.1"/>
</dbReference>